<dbReference type="Proteomes" id="UP000001025">
    <property type="component" value="Chromosome"/>
</dbReference>
<organism evidence="1 2">
    <name type="scientific">Rhodopirellula baltica (strain DSM 10527 / NCIMB 13988 / SH1)</name>
    <dbReference type="NCBI Taxonomy" id="243090"/>
    <lineage>
        <taxon>Bacteria</taxon>
        <taxon>Pseudomonadati</taxon>
        <taxon>Planctomycetota</taxon>
        <taxon>Planctomycetia</taxon>
        <taxon>Pirellulales</taxon>
        <taxon>Pirellulaceae</taxon>
        <taxon>Rhodopirellula</taxon>
    </lineage>
</organism>
<dbReference type="AlphaFoldDB" id="Q7UMX7"/>
<name>Q7UMX7_RHOBA</name>
<dbReference type="EnsemblBacteria" id="CAD75647">
    <property type="protein sequence ID" value="CAD75647"/>
    <property type="gene ID" value="RB7913"/>
</dbReference>
<sequence>MRRCKKVASEFAASFAVVRLVTERLSGGGPKLLLEKTNLFLKHRICNNLTADSLGKHRPHACVILSSF</sequence>
<proteinExistence type="predicted"/>
<gene>
    <name evidence="1" type="ordered locus">RB7913</name>
</gene>
<reference evidence="1 2" key="1">
    <citation type="journal article" date="2003" name="Proc. Natl. Acad. Sci. U.S.A.">
        <title>Complete genome sequence of the marine planctomycete Pirellula sp. strain 1.</title>
        <authorList>
            <person name="Gloeckner F.O."/>
            <person name="Kube M."/>
            <person name="Bauer M."/>
            <person name="Teeling H."/>
            <person name="Lombardot T."/>
            <person name="Ludwig W."/>
            <person name="Gade D."/>
            <person name="Beck A."/>
            <person name="Borzym K."/>
            <person name="Heitmann K."/>
            <person name="Rabus R."/>
            <person name="Schlesner H."/>
            <person name="Amann R."/>
            <person name="Reinhardt R."/>
        </authorList>
    </citation>
    <scope>NUCLEOTIDE SEQUENCE [LARGE SCALE GENOMIC DNA]</scope>
    <source>
        <strain evidence="2">DSM 10527 / NCIMB 13988 / SH1</strain>
    </source>
</reference>
<dbReference type="KEGG" id="rba:RB7913"/>
<keyword evidence="2" id="KW-1185">Reference proteome</keyword>
<dbReference type="EMBL" id="BX294146">
    <property type="protein sequence ID" value="CAD75647.1"/>
    <property type="molecule type" value="Genomic_DNA"/>
</dbReference>
<accession>Q7UMX7</accession>
<protein>
    <submittedName>
        <fullName evidence="1">Uncharacterized protein</fullName>
    </submittedName>
</protein>
<evidence type="ECO:0000313" key="2">
    <source>
        <dbReference type="Proteomes" id="UP000001025"/>
    </source>
</evidence>
<evidence type="ECO:0000313" key="1">
    <source>
        <dbReference type="EMBL" id="CAD75647.1"/>
    </source>
</evidence>
<dbReference type="InParanoid" id="Q7UMX7"/>
<dbReference type="HOGENOM" id="CLU_2791205_0_0_0"/>